<keyword evidence="2 11" id="KW-0245">EGF-like domain</keyword>
<proteinExistence type="predicted"/>
<feature type="disulfide bond" evidence="11">
    <location>
        <begin position="2017"/>
        <end position="2026"/>
    </location>
</feature>
<dbReference type="PROSITE" id="PS01187">
    <property type="entry name" value="EGF_CA"/>
    <property type="match status" value="1"/>
</dbReference>
<evidence type="ECO:0000256" key="1">
    <source>
        <dbReference type="ARBA" id="ARBA00004370"/>
    </source>
</evidence>
<dbReference type="InterPro" id="IPR002126">
    <property type="entry name" value="Cadherin-like_dom"/>
</dbReference>
<feature type="domain" description="Cadherin" evidence="15">
    <location>
        <begin position="133"/>
        <end position="243"/>
    </location>
</feature>
<feature type="domain" description="Cadherin" evidence="15">
    <location>
        <begin position="1028"/>
        <end position="1141"/>
    </location>
</feature>
<feature type="transmembrane region" description="Helical" evidence="12">
    <location>
        <begin position="2602"/>
        <end position="2626"/>
    </location>
</feature>
<evidence type="ECO:0000256" key="7">
    <source>
        <dbReference type="ARBA" id="ARBA00022989"/>
    </source>
</evidence>
<keyword evidence="8 12" id="KW-0472">Membrane</keyword>
<dbReference type="OMA" id="VADGHFH"/>
<dbReference type="PRINTS" id="PR00205">
    <property type="entry name" value="CADHERIN"/>
</dbReference>
<evidence type="ECO:0000256" key="9">
    <source>
        <dbReference type="ARBA" id="ARBA00023157"/>
    </source>
</evidence>
<feature type="disulfide bond" evidence="11">
    <location>
        <begin position="2336"/>
        <end position="2345"/>
    </location>
</feature>
<dbReference type="Pfam" id="PF00028">
    <property type="entry name" value="Cadherin"/>
    <property type="match status" value="10"/>
</dbReference>
<dbReference type="GO" id="GO:0007411">
    <property type="term" value="P:axon guidance"/>
    <property type="evidence" value="ECO:0007669"/>
    <property type="project" value="UniProtKB-ARBA"/>
</dbReference>
<evidence type="ECO:0000256" key="5">
    <source>
        <dbReference type="ARBA" id="ARBA00022837"/>
    </source>
</evidence>
<feature type="domain" description="Cadherin" evidence="15">
    <location>
        <begin position="1324"/>
        <end position="1433"/>
    </location>
</feature>
<keyword evidence="9 11" id="KW-1015">Disulfide bond</keyword>
<feature type="domain" description="Cadherin" evidence="15">
    <location>
        <begin position="1653"/>
        <end position="1759"/>
    </location>
</feature>
<feature type="domain" description="Cadherin" evidence="15">
    <location>
        <begin position="33"/>
        <end position="132"/>
    </location>
</feature>
<dbReference type="InterPro" id="IPR013320">
    <property type="entry name" value="ConA-like_dom_sf"/>
</dbReference>
<dbReference type="SMART" id="SM00282">
    <property type="entry name" value="LamG"/>
    <property type="match status" value="2"/>
</dbReference>
<dbReference type="GO" id="GO:0005911">
    <property type="term" value="C:cell-cell junction"/>
    <property type="evidence" value="ECO:0007669"/>
    <property type="project" value="TreeGrafter"/>
</dbReference>
<feature type="domain" description="EGF-like" evidence="14">
    <location>
        <begin position="2072"/>
        <end position="2106"/>
    </location>
</feature>
<keyword evidence="5 10" id="KW-0106">Calcium</keyword>
<evidence type="ECO:0000313" key="18">
    <source>
        <dbReference type="WBParaSite" id="TCLT_0000747001-mRNA-1"/>
    </source>
</evidence>
<keyword evidence="6" id="KW-0130">Cell adhesion</keyword>
<evidence type="ECO:0000256" key="11">
    <source>
        <dbReference type="PROSITE-ProRule" id="PRU00076"/>
    </source>
</evidence>
<evidence type="ECO:0000256" key="2">
    <source>
        <dbReference type="ARBA" id="ARBA00022536"/>
    </source>
</evidence>
<dbReference type="CDD" id="cd00110">
    <property type="entry name" value="LamG"/>
    <property type="match status" value="1"/>
</dbReference>
<protein>
    <submittedName>
        <fullName evidence="18">Cadherin</fullName>
    </submittedName>
</protein>
<evidence type="ECO:0000256" key="12">
    <source>
        <dbReference type="SAM" id="Phobius"/>
    </source>
</evidence>
<evidence type="ECO:0000256" key="3">
    <source>
        <dbReference type="ARBA" id="ARBA00022692"/>
    </source>
</evidence>
<evidence type="ECO:0000259" key="13">
    <source>
        <dbReference type="PROSITE" id="PS50025"/>
    </source>
</evidence>
<reference evidence="18" key="1">
    <citation type="submission" date="2016-04" db="UniProtKB">
        <authorList>
            <consortium name="WormBaseParasite"/>
        </authorList>
    </citation>
    <scope>IDENTIFICATION</scope>
</reference>
<dbReference type="PROSITE" id="PS50268">
    <property type="entry name" value="CADHERIN_2"/>
    <property type="match status" value="14"/>
</dbReference>
<dbReference type="CDD" id="cd00054">
    <property type="entry name" value="EGF_CA"/>
    <property type="match status" value="2"/>
</dbReference>
<evidence type="ECO:0000259" key="14">
    <source>
        <dbReference type="PROSITE" id="PS50026"/>
    </source>
</evidence>
<dbReference type="InterPro" id="IPR001881">
    <property type="entry name" value="EGF-like_Ca-bd_dom"/>
</dbReference>
<dbReference type="InterPro" id="IPR001791">
    <property type="entry name" value="Laminin_G"/>
</dbReference>
<dbReference type="PROSITE" id="PS00232">
    <property type="entry name" value="CADHERIN_1"/>
    <property type="match status" value="7"/>
</dbReference>
<dbReference type="SMART" id="SM00179">
    <property type="entry name" value="EGF_CA"/>
    <property type="match status" value="3"/>
</dbReference>
<evidence type="ECO:0000256" key="4">
    <source>
        <dbReference type="ARBA" id="ARBA00022737"/>
    </source>
</evidence>
<dbReference type="CDD" id="cd00053">
    <property type="entry name" value="EGF"/>
    <property type="match status" value="1"/>
</dbReference>
<dbReference type="PANTHER" id="PTHR24025">
    <property type="entry name" value="DESMOGLEIN FAMILY MEMBER"/>
    <property type="match status" value="1"/>
</dbReference>
<feature type="domain" description="Cadherin" evidence="15">
    <location>
        <begin position="823"/>
        <end position="929"/>
    </location>
</feature>
<organism evidence="18">
    <name type="scientific">Thelazia callipaeda</name>
    <name type="common">Oriental eyeworm</name>
    <name type="synonym">Parasitic nematode</name>
    <dbReference type="NCBI Taxonomy" id="103827"/>
    <lineage>
        <taxon>Eukaryota</taxon>
        <taxon>Metazoa</taxon>
        <taxon>Ecdysozoa</taxon>
        <taxon>Nematoda</taxon>
        <taxon>Chromadorea</taxon>
        <taxon>Rhabditida</taxon>
        <taxon>Spirurina</taxon>
        <taxon>Spiruromorpha</taxon>
        <taxon>Thelazioidea</taxon>
        <taxon>Thelaziidae</taxon>
        <taxon>Thelazia</taxon>
    </lineage>
</organism>
<dbReference type="Gene3D" id="2.60.40.60">
    <property type="entry name" value="Cadherins"/>
    <property type="match status" value="14"/>
</dbReference>
<dbReference type="GO" id="GO:0005509">
    <property type="term" value="F:calcium ion binding"/>
    <property type="evidence" value="ECO:0007669"/>
    <property type="project" value="UniProtKB-UniRule"/>
</dbReference>
<feature type="domain" description="Cadherin" evidence="15">
    <location>
        <begin position="624"/>
        <end position="718"/>
    </location>
</feature>
<dbReference type="PANTHER" id="PTHR24025:SF23">
    <property type="entry name" value="NEURAL-CADHERIN"/>
    <property type="match status" value="1"/>
</dbReference>
<feature type="domain" description="Cadherin" evidence="15">
    <location>
        <begin position="929"/>
        <end position="1027"/>
    </location>
</feature>
<dbReference type="InterPro" id="IPR015919">
    <property type="entry name" value="Cadherin-like_sf"/>
</dbReference>
<name>A0A158RCG5_THECL</name>
<dbReference type="InterPro" id="IPR000742">
    <property type="entry name" value="EGF"/>
</dbReference>
<dbReference type="OrthoDB" id="6252479at2759"/>
<feature type="domain" description="EGF-like" evidence="14">
    <location>
        <begin position="2029"/>
        <end position="2068"/>
    </location>
</feature>
<feature type="domain" description="Cadherin" evidence="15">
    <location>
        <begin position="1219"/>
        <end position="1323"/>
    </location>
</feature>
<dbReference type="EMBL" id="UYYF01004510">
    <property type="protein sequence ID" value="VDN04917.1"/>
    <property type="molecule type" value="Genomic_DNA"/>
</dbReference>
<feature type="domain" description="Laminin G" evidence="13">
    <location>
        <begin position="2388"/>
        <end position="2585"/>
    </location>
</feature>
<gene>
    <name evidence="16" type="ORF">TCLT_LOCUS7459</name>
</gene>
<dbReference type="CDD" id="cd11304">
    <property type="entry name" value="Cadherin_repeat"/>
    <property type="match status" value="13"/>
</dbReference>
<comment type="caution">
    <text evidence="11">Lacks conserved residue(s) required for the propagation of feature annotation.</text>
</comment>
<evidence type="ECO:0000256" key="8">
    <source>
        <dbReference type="ARBA" id="ARBA00023136"/>
    </source>
</evidence>
<evidence type="ECO:0000313" key="17">
    <source>
        <dbReference type="Proteomes" id="UP000276776"/>
    </source>
</evidence>
<feature type="domain" description="Cadherin" evidence="15">
    <location>
        <begin position="237"/>
        <end position="354"/>
    </location>
</feature>
<dbReference type="InterPro" id="IPR009030">
    <property type="entry name" value="Growth_fac_rcpt_cys_sf"/>
</dbReference>
<dbReference type="InterPro" id="IPR000152">
    <property type="entry name" value="EGF-type_Asp/Asn_hydroxyl_site"/>
</dbReference>
<feature type="domain" description="EGF-like" evidence="14">
    <location>
        <begin position="1992"/>
        <end position="2027"/>
    </location>
</feature>
<dbReference type="SMART" id="SM00112">
    <property type="entry name" value="CA"/>
    <property type="match status" value="13"/>
</dbReference>
<dbReference type="PROSITE" id="PS00022">
    <property type="entry name" value="EGF_1"/>
    <property type="match status" value="2"/>
</dbReference>
<dbReference type="PROSITE" id="PS00010">
    <property type="entry name" value="ASX_HYDROXYL"/>
    <property type="match status" value="2"/>
</dbReference>
<dbReference type="Gene3D" id="2.60.120.200">
    <property type="match status" value="2"/>
</dbReference>
<feature type="domain" description="Laminin G" evidence="13">
    <location>
        <begin position="2108"/>
        <end position="2307"/>
    </location>
</feature>
<dbReference type="SUPFAM" id="SSF57184">
    <property type="entry name" value="Growth factor receptor domain"/>
    <property type="match status" value="1"/>
</dbReference>
<feature type="domain" description="Cadherin" evidence="15">
    <location>
        <begin position="517"/>
        <end position="623"/>
    </location>
</feature>
<accession>A0A158RCG5</accession>
<evidence type="ECO:0000256" key="6">
    <source>
        <dbReference type="ARBA" id="ARBA00022889"/>
    </source>
</evidence>
<keyword evidence="4" id="KW-0677">Repeat</keyword>
<dbReference type="SMART" id="SM00181">
    <property type="entry name" value="EGF"/>
    <property type="match status" value="4"/>
</dbReference>
<dbReference type="InterPro" id="IPR020894">
    <property type="entry name" value="Cadherin_CS"/>
</dbReference>
<feature type="domain" description="Cadherin" evidence="15">
    <location>
        <begin position="449"/>
        <end position="516"/>
    </location>
</feature>
<dbReference type="Gene3D" id="2.10.25.10">
    <property type="entry name" value="Laminin"/>
    <property type="match status" value="2"/>
</dbReference>
<dbReference type="Pfam" id="PF00054">
    <property type="entry name" value="Laminin_G_1"/>
    <property type="match status" value="1"/>
</dbReference>
<dbReference type="InterPro" id="IPR018097">
    <property type="entry name" value="EGF_Ca-bd_CS"/>
</dbReference>
<dbReference type="STRING" id="103827.A0A158RCG5"/>
<dbReference type="GO" id="GO:0005886">
    <property type="term" value="C:plasma membrane"/>
    <property type="evidence" value="ECO:0007669"/>
    <property type="project" value="InterPro"/>
</dbReference>
<feature type="domain" description="Cadherin" evidence="15">
    <location>
        <begin position="752"/>
        <end position="822"/>
    </location>
</feature>
<feature type="domain" description="EGF-like" evidence="14">
    <location>
        <begin position="2316"/>
        <end position="2346"/>
    </location>
</feature>
<comment type="subcellular location">
    <subcellularLocation>
        <location evidence="1">Membrane</location>
    </subcellularLocation>
</comment>
<dbReference type="SUPFAM" id="SSF49313">
    <property type="entry name" value="Cadherin-like"/>
    <property type="match status" value="15"/>
</dbReference>
<dbReference type="WBParaSite" id="TCLT_0000747001-mRNA-1">
    <property type="protein sequence ID" value="TCLT_0000747001-mRNA-1"/>
    <property type="gene ID" value="TCLT_0000747001"/>
</dbReference>
<feature type="domain" description="Cadherin" evidence="15">
    <location>
        <begin position="363"/>
        <end position="431"/>
    </location>
</feature>
<dbReference type="PROSITE" id="PS50025">
    <property type="entry name" value="LAM_G_DOMAIN"/>
    <property type="match status" value="2"/>
</dbReference>
<keyword evidence="7 12" id="KW-1133">Transmembrane helix</keyword>
<dbReference type="PROSITE" id="PS01186">
    <property type="entry name" value="EGF_2"/>
    <property type="match status" value="3"/>
</dbReference>
<feature type="disulfide bond" evidence="11">
    <location>
        <begin position="2096"/>
        <end position="2105"/>
    </location>
</feature>
<evidence type="ECO:0000259" key="15">
    <source>
        <dbReference type="PROSITE" id="PS50268"/>
    </source>
</evidence>
<evidence type="ECO:0000313" key="16">
    <source>
        <dbReference type="EMBL" id="VDN04917.1"/>
    </source>
</evidence>
<dbReference type="InterPro" id="IPR050971">
    <property type="entry name" value="Cadherin-domain_protein"/>
</dbReference>
<dbReference type="Proteomes" id="UP000276776">
    <property type="component" value="Unassembled WGS sequence"/>
</dbReference>
<dbReference type="FunFam" id="2.60.40.60:FF:000020">
    <property type="entry name" value="Dachsous cadherin-related 1b"/>
    <property type="match status" value="3"/>
</dbReference>
<sequence length="2703" mass="306907">MYLDVKATGEGVLKSITVFIGIDKSYTGMYCSQNNTVNLKVSENAPPGTFVGIIKNKEVINRNERINFTFHGHPYGISINSTTGAVTTTAPFDYEKENLYYFKAFLHGTQSTTIECNIYLYVIDVNDNAPQFTASEYEVKVQEDAPLGYIILRLQVNDFDTVNKFIYEISVIGNEKNWFGIKPDGRIFLVAPLDYEENTFHQLTITICDQKLPEKSFQTTTKVTVSVVDVNDNAPQIISPPVFVVLQNIAPDTIIGRIKAKDPDKGYNSQLQYRILPWSHPEGLFTIDSIHGYLKVREQICDETTENYHFLVEIADFGISRRLSTVIEVTVITLSSNKGSLKSKRYHHVTVPENAATFARNAKFEIEDGNEDGYFYVSPTNGTVTVNQPLNSPKKSNYNLTVSLLSTRNSKKKISIIIIDILTINDEKIRFFGGNQKVFYVGENIEGPYPITGNSTLFRLTAQTGELQIRETLDREFQEQYELVVQVNDLSAPRRPGTTSTITVIVLDENDNAPVFEQQEYYLEVVENKPVKEDSILICLQARDRDHSQFSMIRYYIEDVDLVPFSINSTTGCVSRLKILDREAQSNWILKIRAEDNGEYIKLSSTAILRIRVLDENDNPPLILNEHLDIFISDAIKTDEVVYILSASDLDEGDMLYYSIAGRDASNFHINQNGVITAVKELMVQDYSITASVSDPGNLNASVGLEFYTAKAIKFPIFKKISQHVFNITEHAEDVLITRFSVYTANVSSRGILFSIVSGDPRHHFNLNSQTGELFSTSRIDYEYRKQYNLWIAAIDQHTQPMVSYANCIVNIIDINDNKPKFEKIFYSASVKENGEENELVTKVTAHDSDYGMNGKIRYSMLVDSSDSWKFFRINEESGEIFTVSSLDAENSREHFVYITAADHGTPELSETITVKIDILDENDNSPRFSNLFHASVLENAAVRTPVLQVTSYDSDVNSTLIYGLEGIDADNFLIDRHTGLIVLAKELDREERNEYSVKVKAWDGLWEVRTSLIIIIQDVNDNAPIFSQLVYAFPVLSNSKIFTKIGEIMAQDVDFGLNGKLYYDLICHNEAFMIVPFTGYILSISNLQEYVNTTIKCLAFATDYGIPSLTSEATVYIYITDPSYHNSIMKTYEFAMLPATESNSVIGHLPFLADSQDNVMVNDSRFMVSQDGYLITKTAFSDDLSIQKIGFLITTSDFVFATVIVEITEPNMHRPQFSLNRYEFSVHENCDLQTSVGSIFAEDSDDGLNGRIIYYIQHDYGFLPFSVHAITGTIFTTGQLDFEEIRYYQFLVVAVDSGFVPLNSTAEVVLEIIDENDNLPEFENYLEQYTISEDSPVGTEITCFNVNDIDSKSNAFVYRIIPDSTVQIPFAINATDGTLYVSSVLHYETATEYMLRVQVSDSEIWDVPKQTNLQHKIYNNILHIEITVEPSFHEVAAYFVHPQRSFEISASARKDTIIGRIDAFTLNGNYPNQIYYRIVSNDLVKINDRTGEICVKKNWNETGRLITVQVAVTSQLSRNSTIIPNIGKFMTKATNYSCKVYIAMKETEAFPLLQPYYNFSLLETDNDDDSNEIIVLHRLPQDSRLEIINDGLSDIGQLPFCNNGSGSIKLCRQINYKQPTIYHLKIAIIQHDIVRSRASLTITVSNNATIAEQITLVGYTPENSPPGTPIIKLPLFDMEMISGKQLPFRYKIVDNDLSQVFAINETTGVLSNIKILDRENRPLYILHVTVSSIHAYERFTSYQIRVHVDDQDDNLPEELLRTIDLRFVADQIAETGITVHITPVDMDHVGMYECYSADATQLNHVFGKNCSLKLDGDSLNLDHFRDNSIFVTASSHNTNVTFPIKLRMERDTLQKSFFEESAIVIELWSDERCIADSLATFEELYQNLTLQLFGIEQFSELDFFRMFVAVLDENSAPLSKIKSSQILEDFFTSKSIFIHLKQIAENVCSTSDKCIHGSQYSRNVKITNEVMELVGYKTTFVVPLVKRRAEDQTRCAESTGCQNGGTCMLYSDTCHCRKGYIGKFCENDIDECEIPNICGNAKCLNLPGSFVCSCESSNTVRAPLQCSSSYDNDICNKCHRGKCFKEDDDKYSCKCDQGYTGRYCQLKSRCFDGPSSLINFTFENAIFKFTLGFKTSSQSGLLVMIYGSSKFTLTLALQNGHIRLLSSTEGKKMELLINEEVGDGKWKLIRFQYKHQTLKLTLENCDEDGFCRPCNNSRCFTATKDFKILILLRPSDTFETSYKLPNDPTGGLKKIRLFVCEQSFAKNAIADFEGCMRQLVMNDYNIENIINSPEQEIEKEDELKTCANDNDDAETTDICLGGICVNDDNHYRCICKDGYDAVNCHKAIEPWYFNNGGVVFRLSAFIIHQIKFTTLNASIKISSRRHERSLTDHNKETLREIPCEESEIEGDIIDDISAQWMELDFRTALENTIILMIIEERKYSKIELINGSAYLIAKLQGAKPVQVHIESDLNDMKWHRLSLQISEDQRLLRVEASCSQNLIQIDGHGKEIKSEEQLPTLISVSLKFVSLGEDPMENRSAAFSGCFRRLIVNNQAQSFDSLERNLLSQQIYRSIRHNGVQKGCDHLSTIRVNIALLKREAFWILMLILFILFLFLTLIVLFWFLRRQPSSRNKQKGRKKWWKTKFLKLLFVLTSNSDNSEEVSNGDSNRIAPQQAIYFSSSATLNNNEVDYSEQLLNYLLP</sequence>
<reference evidence="16 17" key="2">
    <citation type="submission" date="2018-11" db="EMBL/GenBank/DDBJ databases">
        <authorList>
            <consortium name="Pathogen Informatics"/>
        </authorList>
    </citation>
    <scope>NUCLEOTIDE SEQUENCE [LARGE SCALE GENOMIC DNA]</scope>
</reference>
<dbReference type="GO" id="GO:0007156">
    <property type="term" value="P:homophilic cell adhesion via plasma membrane adhesion molecules"/>
    <property type="evidence" value="ECO:0007669"/>
    <property type="project" value="InterPro"/>
</dbReference>
<keyword evidence="3 12" id="KW-0812">Transmembrane</keyword>
<dbReference type="PROSITE" id="PS50026">
    <property type="entry name" value="EGF_3"/>
    <property type="match status" value="4"/>
</dbReference>
<keyword evidence="17" id="KW-1185">Reference proteome</keyword>
<dbReference type="SUPFAM" id="SSF49899">
    <property type="entry name" value="Concanavalin A-like lectins/glucanases"/>
    <property type="match status" value="2"/>
</dbReference>
<evidence type="ECO:0000256" key="10">
    <source>
        <dbReference type="PROSITE-ProRule" id="PRU00043"/>
    </source>
</evidence>
<dbReference type="Pfam" id="PF02210">
    <property type="entry name" value="Laminin_G_2"/>
    <property type="match status" value="1"/>
</dbReference>